<keyword evidence="7" id="KW-1185">Reference proteome</keyword>
<dbReference type="InterPro" id="IPR003439">
    <property type="entry name" value="ABC_transporter-like_ATP-bd"/>
</dbReference>
<name>A0ABX1VYA2_9FIRM</name>
<dbReference type="PROSITE" id="PS00211">
    <property type="entry name" value="ABC_TRANSPORTER_1"/>
    <property type="match status" value="1"/>
</dbReference>
<keyword evidence="2" id="KW-0813">Transport</keyword>
<dbReference type="Pfam" id="PF14524">
    <property type="entry name" value="Wzt_C"/>
    <property type="match status" value="1"/>
</dbReference>
<dbReference type="InterPro" id="IPR003593">
    <property type="entry name" value="AAA+_ATPase"/>
</dbReference>
<keyword evidence="3" id="KW-0547">Nucleotide-binding</keyword>
<organism evidence="6 7">
    <name type="scientific">Lacrimispora defluvii</name>
    <dbReference type="NCBI Taxonomy" id="2719233"/>
    <lineage>
        <taxon>Bacteria</taxon>
        <taxon>Bacillati</taxon>
        <taxon>Bacillota</taxon>
        <taxon>Clostridia</taxon>
        <taxon>Lachnospirales</taxon>
        <taxon>Lachnospiraceae</taxon>
        <taxon>Lacrimispora</taxon>
    </lineage>
</organism>
<dbReference type="InterPro" id="IPR015860">
    <property type="entry name" value="ABC_transpr_TagH-like"/>
</dbReference>
<evidence type="ECO:0000256" key="3">
    <source>
        <dbReference type="ARBA" id="ARBA00022741"/>
    </source>
</evidence>
<protein>
    <submittedName>
        <fullName evidence="6">ABC transporter ATP-binding protein</fullName>
    </submittedName>
</protein>
<evidence type="ECO:0000256" key="1">
    <source>
        <dbReference type="ARBA" id="ARBA00005417"/>
    </source>
</evidence>
<dbReference type="PANTHER" id="PTHR46743">
    <property type="entry name" value="TEICHOIC ACIDS EXPORT ATP-BINDING PROTEIN TAGH"/>
    <property type="match status" value="1"/>
</dbReference>
<dbReference type="RefSeq" id="WP_170823873.1">
    <property type="nucleotide sequence ID" value="NZ_JAAOXG010000069.1"/>
</dbReference>
<dbReference type="InterPro" id="IPR017871">
    <property type="entry name" value="ABC_transporter-like_CS"/>
</dbReference>
<dbReference type="PROSITE" id="PS50893">
    <property type="entry name" value="ABC_TRANSPORTER_2"/>
    <property type="match status" value="1"/>
</dbReference>
<dbReference type="GO" id="GO:0005524">
    <property type="term" value="F:ATP binding"/>
    <property type="evidence" value="ECO:0007669"/>
    <property type="project" value="UniProtKB-KW"/>
</dbReference>
<dbReference type="InterPro" id="IPR050683">
    <property type="entry name" value="Bact_Polysacc_Export_ATP-bd"/>
</dbReference>
<reference evidence="6 7" key="1">
    <citation type="submission" date="2020-03" db="EMBL/GenBank/DDBJ databases">
        <title>Genome Sequence of industrial isolate, B5A.</title>
        <authorList>
            <person name="Sharma S."/>
            <person name="Patil P.B."/>
            <person name="Korpole S."/>
        </authorList>
    </citation>
    <scope>NUCLEOTIDE SEQUENCE [LARGE SCALE GENOMIC DNA]</scope>
    <source>
        <strain evidence="6 7">PI-S10-B5A</strain>
    </source>
</reference>
<dbReference type="SMART" id="SM00382">
    <property type="entry name" value="AAA"/>
    <property type="match status" value="1"/>
</dbReference>
<comment type="similarity">
    <text evidence="1">Belongs to the ABC transporter superfamily.</text>
</comment>
<gene>
    <name evidence="6" type="ORF">G9470_24000</name>
</gene>
<dbReference type="CDD" id="cd03220">
    <property type="entry name" value="ABC_KpsT_Wzt"/>
    <property type="match status" value="1"/>
</dbReference>
<evidence type="ECO:0000256" key="4">
    <source>
        <dbReference type="ARBA" id="ARBA00022840"/>
    </source>
</evidence>
<dbReference type="Gene3D" id="3.40.50.300">
    <property type="entry name" value="P-loop containing nucleotide triphosphate hydrolases"/>
    <property type="match status" value="1"/>
</dbReference>
<dbReference type="Pfam" id="PF00005">
    <property type="entry name" value="ABC_tran"/>
    <property type="match status" value="1"/>
</dbReference>
<evidence type="ECO:0000313" key="6">
    <source>
        <dbReference type="EMBL" id="NNJ32827.1"/>
    </source>
</evidence>
<dbReference type="Gene3D" id="2.70.50.60">
    <property type="entry name" value="abc- transporter (atp binding component) like domain"/>
    <property type="match status" value="1"/>
</dbReference>
<dbReference type="PANTHER" id="PTHR46743:SF2">
    <property type="entry name" value="TEICHOIC ACIDS EXPORT ATP-BINDING PROTEIN TAGH"/>
    <property type="match status" value="1"/>
</dbReference>
<evidence type="ECO:0000313" key="7">
    <source>
        <dbReference type="Proteomes" id="UP000539052"/>
    </source>
</evidence>
<proteinExistence type="inferred from homology"/>
<sequence>MNNLEYKIVVSNVSKSYKMYNNPIDKMKEGLSLTGKNLHTNFWALKNVDFQVERGEILGIMGRNGAGKSTLLKIITGVLRPTYGEVLVEGRISSLLELGAGFNMEYSGIENIYFYGMLMKLTREQIDDRLQEIIDFAEIGDYVNQPVKTYSSGMFARLAFSCAINVEPDILIVDEILSVGDMRFQSKCFNKFKEFKKKGVTILYVGHDVGLMKTFCDSTIWMNNGEIEMTGDPAYVVSKYTEFMYLDDISEFTTYKMFQKDEKKTGVNNRELMNSGDETTNKKFNLKNESVEKIEEKIGNNSITHWGTHVGMVKCVMLADGNDIEKTYFSPEDIIKIKVVFDSTAIENLKKFSVAFSIKNKEGTDLIVKSTYDEEIYFNSPKKKQFVTFSLVTHLAVGEYYLVIALEDRKNPAIMYYEYIEGAKYFKIYSDKKIFGIVDMKTDIKIESME</sequence>
<feature type="domain" description="ABC transporter" evidence="5">
    <location>
        <begin position="8"/>
        <end position="249"/>
    </location>
</feature>
<dbReference type="InterPro" id="IPR029439">
    <property type="entry name" value="Wzt_C"/>
</dbReference>
<dbReference type="EMBL" id="JAAOXG010000069">
    <property type="protein sequence ID" value="NNJ32827.1"/>
    <property type="molecule type" value="Genomic_DNA"/>
</dbReference>
<accession>A0ABX1VYA2</accession>
<dbReference type="InterPro" id="IPR027417">
    <property type="entry name" value="P-loop_NTPase"/>
</dbReference>
<keyword evidence="4 6" id="KW-0067">ATP-binding</keyword>
<evidence type="ECO:0000259" key="5">
    <source>
        <dbReference type="PROSITE" id="PS50893"/>
    </source>
</evidence>
<comment type="caution">
    <text evidence="6">The sequence shown here is derived from an EMBL/GenBank/DDBJ whole genome shotgun (WGS) entry which is preliminary data.</text>
</comment>
<dbReference type="CDD" id="cd10147">
    <property type="entry name" value="Wzt_C-like"/>
    <property type="match status" value="1"/>
</dbReference>
<dbReference type="Proteomes" id="UP000539052">
    <property type="component" value="Unassembled WGS sequence"/>
</dbReference>
<evidence type="ECO:0000256" key="2">
    <source>
        <dbReference type="ARBA" id="ARBA00022448"/>
    </source>
</evidence>
<dbReference type="SUPFAM" id="SSF52540">
    <property type="entry name" value="P-loop containing nucleoside triphosphate hydrolases"/>
    <property type="match status" value="1"/>
</dbReference>